<dbReference type="InterPro" id="IPR017884">
    <property type="entry name" value="SANT_dom"/>
</dbReference>
<keyword evidence="2" id="KW-0238">DNA-binding</keyword>
<dbReference type="CDD" id="cd00167">
    <property type="entry name" value="SANT"/>
    <property type="match status" value="2"/>
</dbReference>
<evidence type="ECO:0000259" key="6">
    <source>
        <dbReference type="PROSITE" id="PS50090"/>
    </source>
</evidence>
<evidence type="ECO:0000313" key="10">
    <source>
        <dbReference type="Proteomes" id="UP001470230"/>
    </source>
</evidence>
<feature type="domain" description="HTH myb-type" evidence="8">
    <location>
        <begin position="160"/>
        <end position="207"/>
    </location>
</feature>
<dbReference type="PROSITE" id="PS51294">
    <property type="entry name" value="HTH_MYB"/>
    <property type="match status" value="2"/>
</dbReference>
<evidence type="ECO:0000259" key="8">
    <source>
        <dbReference type="PROSITE" id="PS51294"/>
    </source>
</evidence>
<dbReference type="SMART" id="SM00717">
    <property type="entry name" value="SANT"/>
    <property type="match status" value="2"/>
</dbReference>
<evidence type="ECO:0000313" key="9">
    <source>
        <dbReference type="EMBL" id="KAK8890723.1"/>
    </source>
</evidence>
<dbReference type="InterPro" id="IPR009057">
    <property type="entry name" value="Homeodomain-like_sf"/>
</dbReference>
<name>A0ABR2KHU7_9EUKA</name>
<organism evidence="9 10">
    <name type="scientific">Tritrichomonas musculus</name>
    <dbReference type="NCBI Taxonomy" id="1915356"/>
    <lineage>
        <taxon>Eukaryota</taxon>
        <taxon>Metamonada</taxon>
        <taxon>Parabasalia</taxon>
        <taxon>Tritrichomonadida</taxon>
        <taxon>Tritrichomonadidae</taxon>
        <taxon>Tritrichomonas</taxon>
    </lineage>
</organism>
<evidence type="ECO:0000259" key="7">
    <source>
        <dbReference type="PROSITE" id="PS51293"/>
    </source>
</evidence>
<evidence type="ECO:0000256" key="2">
    <source>
        <dbReference type="ARBA" id="ARBA00023125"/>
    </source>
</evidence>
<keyword evidence="1" id="KW-0805">Transcription regulation</keyword>
<feature type="domain" description="Myb-like" evidence="6">
    <location>
        <begin position="101"/>
        <end position="152"/>
    </location>
</feature>
<dbReference type="PROSITE" id="PS51293">
    <property type="entry name" value="SANT"/>
    <property type="match status" value="1"/>
</dbReference>
<dbReference type="PROSITE" id="PS50090">
    <property type="entry name" value="MYB_LIKE"/>
    <property type="match status" value="2"/>
</dbReference>
<dbReference type="PANTHER" id="PTHR46621:SF1">
    <property type="entry name" value="SNRNA-ACTIVATING PROTEIN COMPLEX SUBUNIT 4"/>
    <property type="match status" value="1"/>
</dbReference>
<feature type="region of interest" description="Disordered" evidence="5">
    <location>
        <begin position="243"/>
        <end position="271"/>
    </location>
</feature>
<dbReference type="EMBL" id="JAPFFF010000005">
    <property type="protein sequence ID" value="KAK8890723.1"/>
    <property type="molecule type" value="Genomic_DNA"/>
</dbReference>
<dbReference type="Proteomes" id="UP001470230">
    <property type="component" value="Unassembled WGS sequence"/>
</dbReference>
<keyword evidence="10" id="KW-1185">Reference proteome</keyword>
<proteinExistence type="predicted"/>
<evidence type="ECO:0000256" key="1">
    <source>
        <dbReference type="ARBA" id="ARBA00023015"/>
    </source>
</evidence>
<keyword evidence="4" id="KW-0539">Nucleus</keyword>
<protein>
    <recommendedName>
        <fullName evidence="11">Myb-like DNA-binding domain containing protein</fullName>
    </recommendedName>
</protein>
<dbReference type="Gene3D" id="1.10.10.60">
    <property type="entry name" value="Homeodomain-like"/>
    <property type="match status" value="2"/>
</dbReference>
<feature type="domain" description="SANT" evidence="7">
    <location>
        <begin position="104"/>
        <end position="158"/>
    </location>
</feature>
<evidence type="ECO:0000256" key="3">
    <source>
        <dbReference type="ARBA" id="ARBA00023163"/>
    </source>
</evidence>
<feature type="domain" description="Myb-like" evidence="6">
    <location>
        <begin position="153"/>
        <end position="203"/>
    </location>
</feature>
<sequence>MMIQSNSYQMGTAMNTLMNQNANCFGNYYNNNYIFPQQKIMMGQQIAPYDSMSNFNNNNQINFMIPQIQRMPNINKQQPSNFLKEKKSTNASTKTKTHDNNKKGSRNQFSKEEDQQLLELVEKYGDKKWKIISKHMPNRTTRQCHERYKYFLSPKLSNHPWTDEECMILELKYQELGPKWAEIAQFLNNRSAVSVKNKWGALERKKQLRAMIPLLNELYLTNHKILKGINIKKYNIKPKRVSHIGNEKEPKTDRVNYGSQDEDNGVLSDLFNDESDETADDGYESVFFDNESENLDDDFLSLWDNENMAL</sequence>
<evidence type="ECO:0008006" key="11">
    <source>
        <dbReference type="Google" id="ProtNLM"/>
    </source>
</evidence>
<comment type="caution">
    <text evidence="9">The sequence shown here is derived from an EMBL/GenBank/DDBJ whole genome shotgun (WGS) entry which is preliminary data.</text>
</comment>
<keyword evidence="3" id="KW-0804">Transcription</keyword>
<dbReference type="PANTHER" id="PTHR46621">
    <property type="entry name" value="SNRNA-ACTIVATING PROTEIN COMPLEX SUBUNIT 4"/>
    <property type="match status" value="1"/>
</dbReference>
<gene>
    <name evidence="9" type="ORF">M9Y10_035508</name>
</gene>
<dbReference type="InterPro" id="IPR001005">
    <property type="entry name" value="SANT/Myb"/>
</dbReference>
<feature type="domain" description="HTH myb-type" evidence="8">
    <location>
        <begin position="101"/>
        <end position="156"/>
    </location>
</feature>
<dbReference type="Pfam" id="PF13921">
    <property type="entry name" value="Myb_DNA-bind_6"/>
    <property type="match status" value="1"/>
</dbReference>
<feature type="region of interest" description="Disordered" evidence="5">
    <location>
        <begin position="84"/>
        <end position="112"/>
    </location>
</feature>
<dbReference type="InterPro" id="IPR051575">
    <property type="entry name" value="Myb-like_DNA-bd"/>
</dbReference>
<reference evidence="9 10" key="1">
    <citation type="submission" date="2024-04" db="EMBL/GenBank/DDBJ databases">
        <title>Tritrichomonas musculus Genome.</title>
        <authorList>
            <person name="Alves-Ferreira E."/>
            <person name="Grigg M."/>
            <person name="Lorenzi H."/>
            <person name="Galac M."/>
        </authorList>
    </citation>
    <scope>NUCLEOTIDE SEQUENCE [LARGE SCALE GENOMIC DNA]</scope>
    <source>
        <strain evidence="9 10">EAF2021</strain>
    </source>
</reference>
<evidence type="ECO:0000256" key="5">
    <source>
        <dbReference type="SAM" id="MobiDB-lite"/>
    </source>
</evidence>
<accession>A0ABR2KHU7</accession>
<feature type="compositionally biased region" description="Basic and acidic residues" evidence="5">
    <location>
        <begin position="245"/>
        <end position="254"/>
    </location>
</feature>
<evidence type="ECO:0000256" key="4">
    <source>
        <dbReference type="ARBA" id="ARBA00023242"/>
    </source>
</evidence>
<dbReference type="InterPro" id="IPR017930">
    <property type="entry name" value="Myb_dom"/>
</dbReference>
<dbReference type="SUPFAM" id="SSF46689">
    <property type="entry name" value="Homeodomain-like"/>
    <property type="match status" value="1"/>
</dbReference>